<evidence type="ECO:0000259" key="2">
    <source>
        <dbReference type="Pfam" id="PF07883"/>
    </source>
</evidence>
<dbReference type="InterPro" id="IPR013096">
    <property type="entry name" value="Cupin_2"/>
</dbReference>
<keyword evidence="1" id="KW-0479">Metal-binding</keyword>
<reference evidence="3" key="1">
    <citation type="submission" date="2020-08" db="EMBL/GenBank/DDBJ databases">
        <title>Genome public.</title>
        <authorList>
            <person name="Liu C."/>
            <person name="Sun Q."/>
        </authorList>
    </citation>
    <scope>NUCLEOTIDE SEQUENCE</scope>
    <source>
        <strain evidence="3">NSJ-53</strain>
    </source>
</reference>
<evidence type="ECO:0000313" key="4">
    <source>
        <dbReference type="Proteomes" id="UP000623172"/>
    </source>
</evidence>
<dbReference type="RefSeq" id="WP_249317503.1">
    <property type="nucleotide sequence ID" value="NZ_JACRSR010000007.1"/>
</dbReference>
<dbReference type="PANTHER" id="PTHR35848">
    <property type="entry name" value="OXALATE-BINDING PROTEIN"/>
    <property type="match status" value="1"/>
</dbReference>
<accession>A0A926D6X7</accession>
<dbReference type="Pfam" id="PF07883">
    <property type="entry name" value="Cupin_2"/>
    <property type="match status" value="1"/>
</dbReference>
<evidence type="ECO:0000256" key="1">
    <source>
        <dbReference type="ARBA" id="ARBA00022723"/>
    </source>
</evidence>
<organism evidence="3 4">
    <name type="scientific">Gehongia tenuis</name>
    <dbReference type="NCBI Taxonomy" id="2763655"/>
    <lineage>
        <taxon>Bacteria</taxon>
        <taxon>Bacillati</taxon>
        <taxon>Bacillota</taxon>
        <taxon>Clostridia</taxon>
        <taxon>Christensenellales</taxon>
        <taxon>Christensenellaceae</taxon>
        <taxon>Gehongia</taxon>
    </lineage>
</organism>
<dbReference type="PANTHER" id="PTHR35848:SF6">
    <property type="entry name" value="CUPIN TYPE-2 DOMAIN-CONTAINING PROTEIN"/>
    <property type="match status" value="1"/>
</dbReference>
<proteinExistence type="predicted"/>
<keyword evidence="4" id="KW-1185">Reference proteome</keyword>
<dbReference type="Gene3D" id="2.60.120.10">
    <property type="entry name" value="Jelly Rolls"/>
    <property type="match status" value="1"/>
</dbReference>
<protein>
    <submittedName>
        <fullName evidence="3">Cupin domain-containing protein</fullName>
    </submittedName>
</protein>
<dbReference type="EMBL" id="JACRSR010000007">
    <property type="protein sequence ID" value="MBC8532376.1"/>
    <property type="molecule type" value="Genomic_DNA"/>
</dbReference>
<dbReference type="InterPro" id="IPR011051">
    <property type="entry name" value="RmlC_Cupin_sf"/>
</dbReference>
<comment type="caution">
    <text evidence="3">The sequence shown here is derived from an EMBL/GenBank/DDBJ whole genome shotgun (WGS) entry which is preliminary data.</text>
</comment>
<dbReference type="AlphaFoldDB" id="A0A926D6X7"/>
<evidence type="ECO:0000313" key="3">
    <source>
        <dbReference type="EMBL" id="MBC8532376.1"/>
    </source>
</evidence>
<dbReference type="InterPro" id="IPR014710">
    <property type="entry name" value="RmlC-like_jellyroll"/>
</dbReference>
<dbReference type="InterPro" id="IPR051610">
    <property type="entry name" value="GPI/OXD"/>
</dbReference>
<dbReference type="GO" id="GO:0046872">
    <property type="term" value="F:metal ion binding"/>
    <property type="evidence" value="ECO:0007669"/>
    <property type="project" value="UniProtKB-KW"/>
</dbReference>
<dbReference type="Proteomes" id="UP000623172">
    <property type="component" value="Unassembled WGS sequence"/>
</dbReference>
<feature type="domain" description="Cupin type-2" evidence="2">
    <location>
        <begin position="42"/>
        <end position="112"/>
    </location>
</feature>
<gene>
    <name evidence="3" type="ORF">H8696_11050</name>
</gene>
<name>A0A926D6X7_9FIRM</name>
<dbReference type="SUPFAM" id="SSF51182">
    <property type="entry name" value="RmlC-like cupins"/>
    <property type="match status" value="1"/>
</dbReference>
<sequence length="116" mass="12712">MIIEPKDRKVDASEHKWGGYGTTITKTIVETSSLPHCRVFGVIELEPGSGIGYHVHNNEAEVYYILEGRAKVNDNNEKECILKPGDTLQTNDGMGHSIEAVGEETLKFVAVVITNG</sequence>